<sequence length="42" mass="4810">MPIPPSAQLHSLTMQQGDRKEEWECPIVKNLVKNLVSFMLIS</sequence>
<accession>A0A846MKI6</accession>
<dbReference type="EMBL" id="JAASRS010000001">
    <property type="protein sequence ID" value="NIK16111.1"/>
    <property type="molecule type" value="Genomic_DNA"/>
</dbReference>
<organism evidence="1 2">
    <name type="scientific">Saccharococcus thermophilus</name>
    <dbReference type="NCBI Taxonomy" id="29396"/>
    <lineage>
        <taxon>Bacteria</taxon>
        <taxon>Bacillati</taxon>
        <taxon>Bacillota</taxon>
        <taxon>Bacilli</taxon>
        <taxon>Bacillales</taxon>
        <taxon>Anoxybacillaceae</taxon>
        <taxon>Saccharococcus</taxon>
    </lineage>
</organism>
<proteinExistence type="predicted"/>
<evidence type="ECO:0000313" key="1">
    <source>
        <dbReference type="EMBL" id="NIK16111.1"/>
    </source>
</evidence>
<dbReference type="Proteomes" id="UP000532769">
    <property type="component" value="Unassembled WGS sequence"/>
</dbReference>
<comment type="caution">
    <text evidence="1">The sequence shown here is derived from an EMBL/GenBank/DDBJ whole genome shotgun (WGS) entry which is preliminary data.</text>
</comment>
<evidence type="ECO:0000313" key="2">
    <source>
        <dbReference type="Proteomes" id="UP000532769"/>
    </source>
</evidence>
<dbReference type="AlphaFoldDB" id="A0A846MKI6"/>
<name>A0A846MKI6_9BACL</name>
<keyword evidence="2" id="KW-1185">Reference proteome</keyword>
<protein>
    <submittedName>
        <fullName evidence="1">Uncharacterized protein</fullName>
    </submittedName>
</protein>
<reference evidence="1 2" key="1">
    <citation type="submission" date="2020-03" db="EMBL/GenBank/DDBJ databases">
        <title>Genomic Encyclopedia of Archaeal and Bacterial Type Strains, Phase II (KMG-II): from individual species to whole genera.</title>
        <authorList>
            <person name="Goeker M."/>
        </authorList>
    </citation>
    <scope>NUCLEOTIDE SEQUENCE [LARGE SCALE GENOMIC DNA]</scope>
    <source>
        <strain evidence="1 2">DSM 4749</strain>
    </source>
</reference>
<gene>
    <name evidence="1" type="ORF">BDD39_002621</name>
</gene>